<organism evidence="2 3">
    <name type="scientific">Malus domestica</name>
    <name type="common">Apple</name>
    <name type="synonym">Pyrus malus</name>
    <dbReference type="NCBI Taxonomy" id="3750"/>
    <lineage>
        <taxon>Eukaryota</taxon>
        <taxon>Viridiplantae</taxon>
        <taxon>Streptophyta</taxon>
        <taxon>Embryophyta</taxon>
        <taxon>Tracheophyta</taxon>
        <taxon>Spermatophyta</taxon>
        <taxon>Magnoliopsida</taxon>
        <taxon>eudicotyledons</taxon>
        <taxon>Gunneridae</taxon>
        <taxon>Pentapetalae</taxon>
        <taxon>rosids</taxon>
        <taxon>fabids</taxon>
        <taxon>Rosales</taxon>
        <taxon>Rosaceae</taxon>
        <taxon>Amygdaloideae</taxon>
        <taxon>Maleae</taxon>
        <taxon>Malus</taxon>
    </lineage>
</organism>
<accession>A0A498KLC6</accession>
<evidence type="ECO:0000259" key="1">
    <source>
        <dbReference type="Pfam" id="PF11955"/>
    </source>
</evidence>
<proteinExistence type="predicted"/>
<sequence length="420" mass="49321">MRLFESSKLSLFEFKASVLCSQVTPFGPFNSFVQKRWLKPVISAQTRLEDRTRDSKLDKLTTHLKKLDIILKLHDVMSSRKRGPFVSLQLMSRWRNLVGLNVGIGAFVHKYPHVFEVFKHPVRCSLCCRISKKMRGLIEEEAMAMKQWELEVVHRVKKLLMMSVSGTLRVHALRLVRREFGLPEDFRESILGKYSKDFRLIDLEVVELISRDENLGVAEIEKWREKEFKEKWLSEFEAKYAFPINFPTGYEIQAGFRDKLKNWQRLPYVKPYDRKEVVRIRTCGGIESYEKQAVGILHEFLSLTVEKMVEVERLSHFRRDFSVDVNVRELILKHPGIFYISTRRNSRTVFLREAYSKGCLIESNPIYNVRRKTLDLVFLGHRNTREMPAPKEIKEFKVDGDGKMDGDWVIPMLENLDNGS</sequence>
<dbReference type="InterPro" id="IPR021099">
    <property type="entry name" value="PORR_domain"/>
</dbReference>
<keyword evidence="3" id="KW-1185">Reference proteome</keyword>
<evidence type="ECO:0000313" key="2">
    <source>
        <dbReference type="EMBL" id="RXI06565.1"/>
    </source>
</evidence>
<evidence type="ECO:0000313" key="3">
    <source>
        <dbReference type="Proteomes" id="UP000290289"/>
    </source>
</evidence>
<dbReference type="PANTHER" id="PTHR31476">
    <property type="entry name" value="PROTEIN WHAT'S THIS FACTOR 1 HOMOLOG, CHLOROPLASTIC"/>
    <property type="match status" value="1"/>
</dbReference>
<feature type="domain" description="PORR" evidence="1">
    <location>
        <begin position="53"/>
        <end position="380"/>
    </location>
</feature>
<gene>
    <name evidence="2" type="ORF">DVH24_025701</name>
</gene>
<comment type="caution">
    <text evidence="2">The sequence shown here is derived from an EMBL/GenBank/DDBJ whole genome shotgun (WGS) entry which is preliminary data.</text>
</comment>
<dbReference type="Proteomes" id="UP000290289">
    <property type="component" value="Chromosome 2"/>
</dbReference>
<dbReference type="AlphaFoldDB" id="A0A498KLC6"/>
<dbReference type="PANTHER" id="PTHR31476:SF12">
    <property type="entry name" value="UBIQUITIN CARBOXYL-TERMINAL HYDROLASE FAMILY PROTEIN"/>
    <property type="match status" value="1"/>
</dbReference>
<dbReference type="GO" id="GO:0003723">
    <property type="term" value="F:RNA binding"/>
    <property type="evidence" value="ECO:0007669"/>
    <property type="project" value="InterPro"/>
</dbReference>
<name>A0A498KLC6_MALDO</name>
<dbReference type="EMBL" id="RDQH01000328">
    <property type="protein sequence ID" value="RXI06565.1"/>
    <property type="molecule type" value="Genomic_DNA"/>
</dbReference>
<protein>
    <recommendedName>
        <fullName evidence="1">PORR domain-containing protein</fullName>
    </recommendedName>
</protein>
<dbReference type="InterPro" id="IPR045040">
    <property type="entry name" value="PORR_fam"/>
</dbReference>
<reference evidence="2 3" key="1">
    <citation type="submission" date="2018-10" db="EMBL/GenBank/DDBJ databases">
        <title>A high-quality apple genome assembly.</title>
        <authorList>
            <person name="Hu J."/>
        </authorList>
    </citation>
    <scope>NUCLEOTIDE SEQUENCE [LARGE SCALE GENOMIC DNA]</scope>
    <source>
        <strain evidence="3">cv. HFTH1</strain>
        <tissue evidence="2">Young leaf</tissue>
    </source>
</reference>
<dbReference type="Pfam" id="PF11955">
    <property type="entry name" value="PORR"/>
    <property type="match status" value="1"/>
</dbReference>